<protein>
    <submittedName>
        <fullName evidence="2">Uncharacterized protein</fullName>
    </submittedName>
</protein>
<sequence>MEAEYGRWVLSNYQWAPLAAASTPVPEGSASVEQSGAAVDEATSWSACSSTSSSSVPVAMAPRCSSVPWAAAEPQLGLGREASASSSASGSSPCWSLDSPQGHVRPVLAASAEDAAAARQRAAQVAAVRTTGGGATRKGALATATRGPPLSCPAPASCQAPAGAGALATAACGPPLSCPAPAGAGAAATATRGPPSSSPPPAGAGLDLSSHRGDLSTGFAETGGFEAAGAGAGEANGGGGGLAAAAAVGAGGGEASSGGGGWAAAAAACSISCSCLASASESASMTDRESPPLTRHPSSSSGRVPRRAPSGPTATLGPKACPPPIPLPPKEDIDKLASRALEADKLRLHPSFAMTPFEVHRPDGHGHDVQEERMPVRAELPSSREMAVALASEIRKETPPGRAFQGPGSALRNLQSKLENDAPQVGREDEIPLEYCTDDLPNERHGSASKHPLQWHNSLGHQLFPSPGTPCEEDDDDSFGDTDAPPMPMLLIPTSAKAAAGILPVSTYSYLTPTQVPPRQSATSCVTSKSAPQAGQQVPVGLQAMMTVERYRSMQVNFESTM</sequence>
<proteinExistence type="predicted"/>
<name>A0A7S4Q4U8_9DINO</name>
<gene>
    <name evidence="2" type="ORF">AMON00008_LOCUS11441</name>
</gene>
<reference evidence="2" key="1">
    <citation type="submission" date="2021-01" db="EMBL/GenBank/DDBJ databases">
        <authorList>
            <person name="Corre E."/>
            <person name="Pelletier E."/>
            <person name="Niang G."/>
            <person name="Scheremetjew M."/>
            <person name="Finn R."/>
            <person name="Kale V."/>
            <person name="Holt S."/>
            <person name="Cochrane G."/>
            <person name="Meng A."/>
            <person name="Brown T."/>
            <person name="Cohen L."/>
        </authorList>
    </citation>
    <scope>NUCLEOTIDE SEQUENCE</scope>
    <source>
        <strain evidence="2">CCMP3105</strain>
    </source>
</reference>
<evidence type="ECO:0000256" key="1">
    <source>
        <dbReference type="SAM" id="MobiDB-lite"/>
    </source>
</evidence>
<evidence type="ECO:0000313" key="2">
    <source>
        <dbReference type="EMBL" id="CAE4571822.1"/>
    </source>
</evidence>
<organism evidence="2">
    <name type="scientific">Alexandrium monilatum</name>
    <dbReference type="NCBI Taxonomy" id="311494"/>
    <lineage>
        <taxon>Eukaryota</taxon>
        <taxon>Sar</taxon>
        <taxon>Alveolata</taxon>
        <taxon>Dinophyceae</taxon>
        <taxon>Gonyaulacales</taxon>
        <taxon>Pyrocystaceae</taxon>
        <taxon>Alexandrium</taxon>
    </lineage>
</organism>
<accession>A0A7S4Q4U8</accession>
<dbReference type="EMBL" id="HBNR01017349">
    <property type="protein sequence ID" value="CAE4571822.1"/>
    <property type="molecule type" value="Transcribed_RNA"/>
</dbReference>
<feature type="compositionally biased region" description="Low complexity" evidence="1">
    <location>
        <begin position="183"/>
        <end position="195"/>
    </location>
</feature>
<feature type="region of interest" description="Disordered" evidence="1">
    <location>
        <begin position="283"/>
        <end position="331"/>
    </location>
</feature>
<dbReference type="AlphaFoldDB" id="A0A7S4Q4U8"/>
<feature type="region of interest" description="Disordered" evidence="1">
    <location>
        <begin position="183"/>
        <end position="221"/>
    </location>
</feature>